<dbReference type="InterPro" id="IPR011333">
    <property type="entry name" value="SKP1/BTB/POZ_sf"/>
</dbReference>
<dbReference type="InterPro" id="IPR051481">
    <property type="entry name" value="BTB-POZ/Galectin-3-binding"/>
</dbReference>
<dbReference type="PANTHER" id="PTHR24410:SF23">
    <property type="entry name" value="BTB DOMAIN-CONTAINING PROTEIN-RELATED"/>
    <property type="match status" value="1"/>
</dbReference>
<organism evidence="3 4">
    <name type="scientific">Anaeramoeba flamelloides</name>
    <dbReference type="NCBI Taxonomy" id="1746091"/>
    <lineage>
        <taxon>Eukaryota</taxon>
        <taxon>Metamonada</taxon>
        <taxon>Anaeramoebidae</taxon>
        <taxon>Anaeramoeba</taxon>
    </lineage>
</organism>
<reference evidence="3" key="1">
    <citation type="submission" date="2022-08" db="EMBL/GenBank/DDBJ databases">
        <title>Novel sulfate-reducing endosymbionts in the free-living metamonad Anaeramoeba.</title>
        <authorList>
            <person name="Jerlstrom-Hultqvist J."/>
            <person name="Cepicka I."/>
            <person name="Gallot-Lavallee L."/>
            <person name="Salas-Leiva D."/>
            <person name="Curtis B.A."/>
            <person name="Zahonova K."/>
            <person name="Pipaliya S."/>
            <person name="Dacks J."/>
            <person name="Roger A.J."/>
        </authorList>
    </citation>
    <scope>NUCLEOTIDE SEQUENCE</scope>
    <source>
        <strain evidence="3">Schooner1</strain>
    </source>
</reference>
<dbReference type="Gene3D" id="3.30.710.10">
    <property type="entry name" value="Potassium Channel Kv1.1, Chain A"/>
    <property type="match status" value="1"/>
</dbReference>
<keyword evidence="4" id="KW-1185">Reference proteome</keyword>
<dbReference type="Proteomes" id="UP001150062">
    <property type="component" value="Unassembled WGS sequence"/>
</dbReference>
<dbReference type="InterPro" id="IPR029062">
    <property type="entry name" value="Class_I_gatase-like"/>
</dbReference>
<dbReference type="InterPro" id="IPR011705">
    <property type="entry name" value="BACK"/>
</dbReference>
<dbReference type="Pfam" id="PF07707">
    <property type="entry name" value="BACK"/>
    <property type="match status" value="1"/>
</dbReference>
<dbReference type="EMBL" id="JAOAOG010000016">
    <property type="protein sequence ID" value="KAJ6254845.1"/>
    <property type="molecule type" value="Genomic_DNA"/>
</dbReference>
<dbReference type="Pfam" id="PF00651">
    <property type="entry name" value="BTB"/>
    <property type="match status" value="1"/>
</dbReference>
<evidence type="ECO:0000259" key="2">
    <source>
        <dbReference type="PROSITE" id="PS50097"/>
    </source>
</evidence>
<sequence length="514" mass="59814">MLRIEQTLQKLINSKTYSDVKFSIGKEKKIVYSHRLILAASSKYFSELFYPTNTQIEEEEEEEKEEKEKEKQKEKQKKEIGLPFLIQENCSYRIFLKFLKFFYTYQVDILSSNATQLLELSLKYEVDLLFQQIYDYINNHLSKFNCLKLFEISTKYKCKELIEKLTKYLETHSEKVLKPKCLISLSKMTIQELLKLDQIRIKEIDFFDLVYEWAEDVINIEMRENGEQIITNEIKSRRISELLKDVLPLVRSELFGTQGRIRFNRYNLQTITIEDKIKSAGYQSIKNIDFSNCKTAILAADSSDKHRSNVINHITKKGYEVTTFCVSKERISYQQISQFDVFFVYSEEKFMNSEDEIGDLLAQIVENGKGLVICSQNCLTLGAPGIIGGRFLTEGFSPFQPQEENIEEEFNLGEITEFHPIMEGVKTFEGGMGSAHSQFAQSKDINTKTICCWENGRPLITTKKNNDDFGMVVVLNLSPISNEVGDEWFWKKESDGDKIIVNSLKFVYQHSQNK</sequence>
<evidence type="ECO:0000313" key="4">
    <source>
        <dbReference type="Proteomes" id="UP001150062"/>
    </source>
</evidence>
<gene>
    <name evidence="3" type="ORF">M0813_11892</name>
</gene>
<evidence type="ECO:0000256" key="1">
    <source>
        <dbReference type="SAM" id="Coils"/>
    </source>
</evidence>
<dbReference type="Gene3D" id="3.40.50.880">
    <property type="match status" value="1"/>
</dbReference>
<feature type="domain" description="BTB" evidence="2">
    <location>
        <begin position="18"/>
        <end position="111"/>
    </location>
</feature>
<dbReference type="InterPro" id="IPR000210">
    <property type="entry name" value="BTB/POZ_dom"/>
</dbReference>
<name>A0ABQ8ZDW0_9EUKA</name>
<keyword evidence="1" id="KW-0175">Coiled coil</keyword>
<comment type="caution">
    <text evidence="3">The sequence shown here is derived from an EMBL/GenBank/DDBJ whole genome shotgun (WGS) entry which is preliminary data.</text>
</comment>
<dbReference type="SMART" id="SM00225">
    <property type="entry name" value="BTB"/>
    <property type="match status" value="1"/>
</dbReference>
<dbReference type="PANTHER" id="PTHR24410">
    <property type="entry name" value="HL07962P-RELATED"/>
    <property type="match status" value="1"/>
</dbReference>
<accession>A0ABQ8ZDW0</accession>
<feature type="coiled-coil region" evidence="1">
    <location>
        <begin position="53"/>
        <end position="80"/>
    </location>
</feature>
<dbReference type="SUPFAM" id="SSF54695">
    <property type="entry name" value="POZ domain"/>
    <property type="match status" value="1"/>
</dbReference>
<dbReference type="SUPFAM" id="SSF52317">
    <property type="entry name" value="Class I glutamine amidotransferase-like"/>
    <property type="match status" value="1"/>
</dbReference>
<dbReference type="Gene3D" id="1.25.40.420">
    <property type="match status" value="1"/>
</dbReference>
<evidence type="ECO:0000313" key="3">
    <source>
        <dbReference type="EMBL" id="KAJ6254845.1"/>
    </source>
</evidence>
<protein>
    <submittedName>
        <fullName evidence="3">Btb/poz domain-containing protein</fullName>
    </submittedName>
</protein>
<proteinExistence type="predicted"/>
<dbReference type="PROSITE" id="PS50097">
    <property type="entry name" value="BTB"/>
    <property type="match status" value="1"/>
</dbReference>